<feature type="non-terminal residue" evidence="1">
    <location>
        <position position="1"/>
    </location>
</feature>
<evidence type="ECO:0000313" key="2">
    <source>
        <dbReference type="Proteomes" id="UP001642360"/>
    </source>
</evidence>
<evidence type="ECO:0000313" key="1">
    <source>
        <dbReference type="EMBL" id="CAK9172875.1"/>
    </source>
</evidence>
<protein>
    <submittedName>
        <fullName evidence="1">Uncharacterized protein</fullName>
    </submittedName>
</protein>
<organism evidence="1 2">
    <name type="scientific">Ilex paraguariensis</name>
    <name type="common">yerba mate</name>
    <dbReference type="NCBI Taxonomy" id="185542"/>
    <lineage>
        <taxon>Eukaryota</taxon>
        <taxon>Viridiplantae</taxon>
        <taxon>Streptophyta</taxon>
        <taxon>Embryophyta</taxon>
        <taxon>Tracheophyta</taxon>
        <taxon>Spermatophyta</taxon>
        <taxon>Magnoliopsida</taxon>
        <taxon>eudicotyledons</taxon>
        <taxon>Gunneridae</taxon>
        <taxon>Pentapetalae</taxon>
        <taxon>asterids</taxon>
        <taxon>campanulids</taxon>
        <taxon>Aquifoliales</taxon>
        <taxon>Aquifoliaceae</taxon>
        <taxon>Ilex</taxon>
    </lineage>
</organism>
<dbReference type="AlphaFoldDB" id="A0ABC8U1F9"/>
<dbReference type="EMBL" id="CAUOFW020006085">
    <property type="protein sequence ID" value="CAK9172875.1"/>
    <property type="molecule type" value="Genomic_DNA"/>
</dbReference>
<accession>A0ABC8U1F9</accession>
<reference evidence="1 2" key="1">
    <citation type="submission" date="2024-02" db="EMBL/GenBank/DDBJ databases">
        <authorList>
            <person name="Vignale AGUSTIN F."/>
            <person name="Sosa J E."/>
            <person name="Modenutti C."/>
        </authorList>
    </citation>
    <scope>NUCLEOTIDE SEQUENCE [LARGE SCALE GENOMIC DNA]</scope>
</reference>
<proteinExistence type="predicted"/>
<gene>
    <name evidence="1" type="ORF">ILEXP_LOCUS42561</name>
</gene>
<comment type="caution">
    <text evidence="1">The sequence shown here is derived from an EMBL/GenBank/DDBJ whole genome shotgun (WGS) entry which is preliminary data.</text>
</comment>
<dbReference type="Proteomes" id="UP001642360">
    <property type="component" value="Unassembled WGS sequence"/>
</dbReference>
<name>A0ABC8U1F9_9AQUA</name>
<keyword evidence="2" id="KW-1185">Reference proteome</keyword>
<sequence length="148" mass="16828">CNLQLATKIMRDIVFELLTGVKTKEIPVTRDFSSILDVVIERHGREKGLMDEETLKEAVMTNLTLSNEYYELFKKKNEENLLEVVIMGNLCVNKAQGLMDNEASVDKPTIDSQGQKDEETLKKAVMDNLTMNTEQQSTNEIIVHQPIL</sequence>